<dbReference type="EMBL" id="FRDM01000061">
    <property type="protein sequence ID" value="SHN88826.1"/>
    <property type="molecule type" value="Genomic_DNA"/>
</dbReference>
<reference evidence="1 2" key="1">
    <citation type="submission" date="2016-12" db="EMBL/GenBank/DDBJ databases">
        <authorList>
            <person name="Song W.-J."/>
            <person name="Kurnit D.M."/>
        </authorList>
    </citation>
    <scope>NUCLEOTIDE SEQUENCE [LARGE SCALE GENOMIC DNA]</scope>
    <source>
        <strain evidence="1 2">DSM 43162</strain>
    </source>
</reference>
<dbReference type="Proteomes" id="UP000184428">
    <property type="component" value="Unassembled WGS sequence"/>
</dbReference>
<evidence type="ECO:0000313" key="2">
    <source>
        <dbReference type="Proteomes" id="UP000184428"/>
    </source>
</evidence>
<dbReference type="RefSeq" id="WP_208983636.1">
    <property type="nucleotide sequence ID" value="NZ_FRDM01000061.1"/>
</dbReference>
<evidence type="ECO:0000313" key="1">
    <source>
        <dbReference type="EMBL" id="SHN88826.1"/>
    </source>
</evidence>
<gene>
    <name evidence="1" type="ORF">SAMN05660350_04816</name>
</gene>
<accession>A0A1M7V0X2</accession>
<feature type="non-terminal residue" evidence="1">
    <location>
        <position position="184"/>
    </location>
</feature>
<organism evidence="1 2">
    <name type="scientific">Geodermatophilus obscurus</name>
    <dbReference type="NCBI Taxonomy" id="1861"/>
    <lineage>
        <taxon>Bacteria</taxon>
        <taxon>Bacillati</taxon>
        <taxon>Actinomycetota</taxon>
        <taxon>Actinomycetes</taxon>
        <taxon>Geodermatophilales</taxon>
        <taxon>Geodermatophilaceae</taxon>
        <taxon>Geodermatophilus</taxon>
    </lineage>
</organism>
<proteinExistence type="predicted"/>
<protein>
    <submittedName>
        <fullName evidence="1">Uncharacterized protein</fullName>
    </submittedName>
</protein>
<dbReference type="AlphaFoldDB" id="A0A1M7V0X2"/>
<name>A0A1M7V0X2_9ACTN</name>
<sequence>MTAPRPAAGPASNSGVRRGGDRFQDLFVWDAAMQVIRPDSTYSQVEVEINGVGNVDDVVLRSAIGASDLYGQVKWATNPADLLNSEYLTAQKGNGKSLLQKLYASWKKLTANGALPTLQLITNRALDRDDPLLGHVDGRTDLLVPYAAHAGQTSAAGQALQEWADHVGATPAELLAMFARLKFV</sequence>